<dbReference type="Proteomes" id="UP000035287">
    <property type="component" value="Chromosome"/>
</dbReference>
<dbReference type="EMBL" id="CP011770">
    <property type="protein sequence ID" value="AKM10675.1"/>
    <property type="molecule type" value="Genomic_DNA"/>
</dbReference>
<dbReference type="InterPro" id="IPR040239">
    <property type="entry name" value="HcpB-like"/>
</dbReference>
<dbReference type="PATRIC" id="fig|1348774.3.peg.2727"/>
<dbReference type="Gene3D" id="1.25.40.10">
    <property type="entry name" value="Tetratricopeptide repeat domain"/>
    <property type="match status" value="1"/>
</dbReference>
<dbReference type="STRING" id="1348774.AB433_12985"/>
<proteinExistence type="predicted"/>
<protein>
    <submittedName>
        <fullName evidence="1">Uncharacterized protein</fullName>
    </submittedName>
</protein>
<keyword evidence="2" id="KW-1185">Reference proteome</keyword>
<name>A0A0G3XGM7_9SPHN</name>
<dbReference type="OrthoDB" id="7399508at2"/>
<sequence length="213" mass="22069">MNADLAAFEMELTKPVSGAISALDDACPGSNSGVPTMQHIGIIARRLAHIALMPAAFAAMPVAAQGGSADLRGAISTPEPRNGNVAALTKACDAWIGIACANLGLYFSQGPDEYRHPAVARIFIRNGCDAYVAKACFAYGVMHKIGIGGPESEKRAPSLAGHACEPGERKACMTLAQIASSSDVGSAAGFTPDRAREHACRLGERQACNRGES</sequence>
<evidence type="ECO:0000313" key="2">
    <source>
        <dbReference type="Proteomes" id="UP000035287"/>
    </source>
</evidence>
<evidence type="ECO:0000313" key="1">
    <source>
        <dbReference type="EMBL" id="AKM10675.1"/>
    </source>
</evidence>
<dbReference type="AlphaFoldDB" id="A0A0G3XGM7"/>
<dbReference type="PANTHER" id="PTHR13891:SF1">
    <property type="entry name" value="CYTOCHROME C OXIDASE ASSEMBLY FACTOR 7"/>
    <property type="match status" value="1"/>
</dbReference>
<gene>
    <name evidence="1" type="ORF">AB433_12985</name>
</gene>
<organism evidence="1 2">
    <name type="scientific">Croceicoccus naphthovorans</name>
    <dbReference type="NCBI Taxonomy" id="1348774"/>
    <lineage>
        <taxon>Bacteria</taxon>
        <taxon>Pseudomonadati</taxon>
        <taxon>Pseudomonadota</taxon>
        <taxon>Alphaproteobacteria</taxon>
        <taxon>Sphingomonadales</taxon>
        <taxon>Erythrobacteraceae</taxon>
        <taxon>Croceicoccus</taxon>
    </lineage>
</organism>
<reference evidence="1 2" key="1">
    <citation type="submission" date="2015-06" db="EMBL/GenBank/DDBJ databases">
        <authorList>
            <person name="Zeng Y."/>
            <person name="Huang Y."/>
        </authorList>
    </citation>
    <scope>NUCLEOTIDE SEQUENCE [LARGE SCALE GENOMIC DNA]</scope>
    <source>
        <strain evidence="1 2">PQ-2</strain>
    </source>
</reference>
<dbReference type="RefSeq" id="WP_047821542.1">
    <property type="nucleotide sequence ID" value="NZ_CP011770.1"/>
</dbReference>
<dbReference type="PANTHER" id="PTHR13891">
    <property type="entry name" value="CYTOCHROME C OXIDASE ASSEMBLY FACTOR 7"/>
    <property type="match status" value="1"/>
</dbReference>
<accession>A0A0G3XGM7</accession>
<dbReference type="SUPFAM" id="SSF81901">
    <property type="entry name" value="HCP-like"/>
    <property type="match status" value="1"/>
</dbReference>
<dbReference type="KEGG" id="cna:AB433_12985"/>
<dbReference type="InterPro" id="IPR011990">
    <property type="entry name" value="TPR-like_helical_dom_sf"/>
</dbReference>